<sequence>MKSFFRIFVLSVFLVFAVWGAGYAAEPQMSVALAQNVSSCTIKASSLT</sequence>
<evidence type="ECO:0000313" key="2">
    <source>
        <dbReference type="Proteomes" id="UP000525027"/>
    </source>
</evidence>
<reference evidence="1 2" key="1">
    <citation type="journal article" date="2020" name="Biotechnol. Biofuels">
        <title>New insights from the biogas microbiome by comprehensive genome-resolved metagenomics of nearly 1600 species originating from multiple anaerobic digesters.</title>
        <authorList>
            <person name="Campanaro S."/>
            <person name="Treu L."/>
            <person name="Rodriguez-R L.M."/>
            <person name="Kovalovszki A."/>
            <person name="Ziels R.M."/>
            <person name="Maus I."/>
            <person name="Zhu X."/>
            <person name="Kougias P.G."/>
            <person name="Basile A."/>
            <person name="Luo G."/>
            <person name="Schluter A."/>
            <person name="Konstantinidis K.T."/>
            <person name="Angelidaki I."/>
        </authorList>
    </citation>
    <scope>NUCLEOTIDE SEQUENCE [LARGE SCALE GENOMIC DNA]</scope>
    <source>
        <strain evidence="1">AS25fmACSIPFO_94</strain>
    </source>
</reference>
<comment type="caution">
    <text evidence="1">The sequence shown here is derived from an EMBL/GenBank/DDBJ whole genome shotgun (WGS) entry which is preliminary data.</text>
</comment>
<dbReference type="EMBL" id="DURU01000033">
    <property type="protein sequence ID" value="HHZ03807.1"/>
    <property type="molecule type" value="Genomic_DNA"/>
</dbReference>
<evidence type="ECO:0000313" key="1">
    <source>
        <dbReference type="EMBL" id="HHZ03807.1"/>
    </source>
</evidence>
<feature type="non-terminal residue" evidence="1">
    <location>
        <position position="48"/>
    </location>
</feature>
<name>A0A7V7BY53_9BACT</name>
<gene>
    <name evidence="1" type="ORF">GX397_01745</name>
</gene>
<dbReference type="Proteomes" id="UP000525027">
    <property type="component" value="Unassembled WGS sequence"/>
</dbReference>
<protein>
    <submittedName>
        <fullName evidence="1">Stage II sporulation protein SpoIID</fullName>
    </submittedName>
</protein>
<organism evidence="1 2">
    <name type="scientific">Acetomicrobium hydrogeniformans</name>
    <dbReference type="NCBI Taxonomy" id="649746"/>
    <lineage>
        <taxon>Bacteria</taxon>
        <taxon>Thermotogati</taxon>
        <taxon>Synergistota</taxon>
        <taxon>Synergistia</taxon>
        <taxon>Synergistales</taxon>
        <taxon>Acetomicrobiaceae</taxon>
        <taxon>Acetomicrobium</taxon>
    </lineage>
</organism>
<accession>A0A7V7BY53</accession>
<proteinExistence type="predicted"/>
<dbReference type="AlphaFoldDB" id="A0A7V7BY53"/>